<evidence type="ECO:0000256" key="6">
    <source>
        <dbReference type="ARBA" id="ARBA00023136"/>
    </source>
</evidence>
<dbReference type="Pfam" id="PF00001">
    <property type="entry name" value="7tm_1"/>
    <property type="match status" value="1"/>
</dbReference>
<dbReference type="CDD" id="cd00637">
    <property type="entry name" value="7tm_classA_rhodopsin-like"/>
    <property type="match status" value="1"/>
</dbReference>
<dbReference type="EnsemblMetazoa" id="SCAU009139-RA">
    <property type="protein sequence ID" value="SCAU009139-PA"/>
    <property type="gene ID" value="SCAU009139"/>
</dbReference>
<feature type="region of interest" description="Disordered" evidence="9">
    <location>
        <begin position="468"/>
        <end position="509"/>
    </location>
</feature>
<dbReference type="SUPFAM" id="SSF81321">
    <property type="entry name" value="Family A G protein-coupled receptor-like"/>
    <property type="match status" value="1"/>
</dbReference>
<keyword evidence="13" id="KW-1185">Reference proteome</keyword>
<dbReference type="Gene3D" id="1.20.1070.10">
    <property type="entry name" value="Rhodopsin 7-helix transmembrane proteins"/>
    <property type="match status" value="1"/>
</dbReference>
<evidence type="ECO:0000313" key="12">
    <source>
        <dbReference type="EnsemblMetazoa" id="SCAU009139-PA"/>
    </source>
</evidence>
<feature type="compositionally biased region" description="Low complexity" evidence="9">
    <location>
        <begin position="1001"/>
        <end position="1017"/>
    </location>
</feature>
<dbReference type="PANTHER" id="PTHR24238:SF69">
    <property type="entry name" value="G-PROTEIN COUPLED RECEPTOR 165"/>
    <property type="match status" value="1"/>
</dbReference>
<name>A0A1I8PLG3_STOCA</name>
<feature type="transmembrane region" description="Helical" evidence="10">
    <location>
        <begin position="128"/>
        <end position="151"/>
    </location>
</feature>
<evidence type="ECO:0000256" key="2">
    <source>
        <dbReference type="ARBA" id="ARBA00010663"/>
    </source>
</evidence>
<feature type="region of interest" description="Disordered" evidence="9">
    <location>
        <begin position="940"/>
        <end position="965"/>
    </location>
</feature>
<feature type="compositionally biased region" description="Basic and acidic residues" evidence="9">
    <location>
        <begin position="584"/>
        <end position="596"/>
    </location>
</feature>
<evidence type="ECO:0000256" key="7">
    <source>
        <dbReference type="ARBA" id="ARBA00023170"/>
    </source>
</evidence>
<dbReference type="InterPro" id="IPR017452">
    <property type="entry name" value="GPCR_Rhodpsn_7TM"/>
</dbReference>
<evidence type="ECO:0000256" key="8">
    <source>
        <dbReference type="ARBA" id="ARBA00023224"/>
    </source>
</evidence>
<dbReference type="VEuPathDB" id="VectorBase:SCAU009139"/>
<evidence type="ECO:0000313" key="13">
    <source>
        <dbReference type="Proteomes" id="UP000095300"/>
    </source>
</evidence>
<keyword evidence="5" id="KW-0297">G-protein coupled receptor</keyword>
<evidence type="ECO:0000256" key="5">
    <source>
        <dbReference type="ARBA" id="ARBA00023040"/>
    </source>
</evidence>
<keyword evidence="7" id="KW-0675">Receptor</keyword>
<evidence type="ECO:0000259" key="11">
    <source>
        <dbReference type="PROSITE" id="PS50262"/>
    </source>
</evidence>
<feature type="region of interest" description="Disordered" evidence="9">
    <location>
        <begin position="823"/>
        <end position="913"/>
    </location>
</feature>
<keyword evidence="4 10" id="KW-1133">Transmembrane helix</keyword>
<feature type="transmembrane region" description="Helical" evidence="10">
    <location>
        <begin position="411"/>
        <end position="432"/>
    </location>
</feature>
<dbReference type="InterPro" id="IPR000276">
    <property type="entry name" value="GPCR_Rhodpsn"/>
</dbReference>
<feature type="transmembrane region" description="Helical" evidence="10">
    <location>
        <begin position="200"/>
        <end position="222"/>
    </location>
</feature>
<feature type="transmembrane region" description="Helical" evidence="10">
    <location>
        <begin position="89"/>
        <end position="116"/>
    </location>
</feature>
<keyword evidence="6 10" id="KW-0472">Membrane</keyword>
<accession>A0A1I8PLG3</accession>
<protein>
    <recommendedName>
        <fullName evidence="11">G-protein coupled receptors family 1 profile domain-containing protein</fullName>
    </recommendedName>
</protein>
<evidence type="ECO:0000256" key="4">
    <source>
        <dbReference type="ARBA" id="ARBA00022989"/>
    </source>
</evidence>
<gene>
    <name evidence="12" type="primary">106096041</name>
</gene>
<feature type="region of interest" description="Disordered" evidence="9">
    <location>
        <begin position="992"/>
        <end position="1033"/>
    </location>
</feature>
<dbReference type="OrthoDB" id="5975336at2759"/>
<feature type="region of interest" description="Disordered" evidence="9">
    <location>
        <begin position="556"/>
        <end position="611"/>
    </location>
</feature>
<dbReference type="Proteomes" id="UP000095300">
    <property type="component" value="Unassembled WGS sequence"/>
</dbReference>
<evidence type="ECO:0000256" key="9">
    <source>
        <dbReference type="SAM" id="MobiDB-lite"/>
    </source>
</evidence>
<feature type="compositionally biased region" description="Low complexity" evidence="9">
    <location>
        <begin position="641"/>
        <end position="654"/>
    </location>
</feature>
<feature type="transmembrane region" description="Helical" evidence="10">
    <location>
        <begin position="253"/>
        <end position="274"/>
    </location>
</feature>
<dbReference type="GO" id="GO:0005886">
    <property type="term" value="C:plasma membrane"/>
    <property type="evidence" value="ECO:0007669"/>
    <property type="project" value="TreeGrafter"/>
</dbReference>
<dbReference type="FunFam" id="1.20.1070.10:FF:000684">
    <property type="entry name" value="G protein coupled receptor"/>
    <property type="match status" value="1"/>
</dbReference>
<dbReference type="PANTHER" id="PTHR24238">
    <property type="entry name" value="G-PROTEIN COUPLED RECEPTOR"/>
    <property type="match status" value="1"/>
</dbReference>
<feature type="compositionally biased region" description="Basic and acidic residues" evidence="9">
    <location>
        <begin position="823"/>
        <end position="837"/>
    </location>
</feature>
<dbReference type="PROSITE" id="PS50262">
    <property type="entry name" value="G_PROTEIN_RECEP_F1_2"/>
    <property type="match status" value="1"/>
</dbReference>
<feature type="compositionally biased region" description="Gly residues" evidence="9">
    <location>
        <begin position="468"/>
        <end position="483"/>
    </location>
</feature>
<evidence type="ECO:0000256" key="1">
    <source>
        <dbReference type="ARBA" id="ARBA00004141"/>
    </source>
</evidence>
<keyword evidence="3 10" id="KW-0812">Transmembrane</keyword>
<feature type="transmembrane region" description="Helical" evidence="10">
    <location>
        <begin position="157"/>
        <end position="179"/>
    </location>
</feature>
<reference evidence="12" key="1">
    <citation type="submission" date="2020-05" db="UniProtKB">
        <authorList>
            <consortium name="EnsemblMetazoa"/>
        </authorList>
    </citation>
    <scope>IDENTIFICATION</scope>
    <source>
        <strain evidence="12">USDA</strain>
    </source>
</reference>
<organism evidence="12 13">
    <name type="scientific">Stomoxys calcitrans</name>
    <name type="common">Stable fly</name>
    <name type="synonym">Conops calcitrans</name>
    <dbReference type="NCBI Taxonomy" id="35570"/>
    <lineage>
        <taxon>Eukaryota</taxon>
        <taxon>Metazoa</taxon>
        <taxon>Ecdysozoa</taxon>
        <taxon>Arthropoda</taxon>
        <taxon>Hexapoda</taxon>
        <taxon>Insecta</taxon>
        <taxon>Pterygota</taxon>
        <taxon>Neoptera</taxon>
        <taxon>Endopterygota</taxon>
        <taxon>Diptera</taxon>
        <taxon>Brachycera</taxon>
        <taxon>Muscomorpha</taxon>
        <taxon>Muscoidea</taxon>
        <taxon>Muscidae</taxon>
        <taxon>Stomoxys</taxon>
    </lineage>
</organism>
<keyword evidence="8" id="KW-0807">Transducer</keyword>
<dbReference type="GO" id="GO:0008188">
    <property type="term" value="F:neuropeptide receptor activity"/>
    <property type="evidence" value="ECO:0007669"/>
    <property type="project" value="TreeGrafter"/>
</dbReference>
<feature type="domain" description="G-protein coupled receptors family 1 profile" evidence="11">
    <location>
        <begin position="107"/>
        <end position="427"/>
    </location>
</feature>
<sequence length="1045" mass="114988">MTPALLQQQQQQSAPMASTSIDDNESFDYHVAASTGNQKMNIADVEAKWKDVPDRYLLIIAQFLAGHINDTDAMDRFNGPILKASIKNVYWIFLIQYAILAMLGIVMNVAIIAYIVYHRLYQDVTQAFIINLAFCHFVQCAVVLPISLMVMLIQNWIFGQFLCFFLPMLQDIPLHVAMITHILIAWDRMRWLGNPLKGRFPAFVCCCATWLTGMVIALPYPIYTIYVEIGEFVPRLHGIGLCVVNLMDDMHEYVRGLFFMMYCAPTVLLSYLYIRTSQELRPPEEPLAVMLYEHRADIRMRQRNSSASSVERSYSGATTATIGGGANGLNGNSHHSTVFTGPYSTGTATRSYDLYSAEWDVNREKRNQRNFGSMAATQVVCLCPLMILRFARLSMEETYENQKHFDFTYLMFVWIAFLPTVIFPCIYATQILPRDEQERLRGYFRLSSKRLPNKSNIKRSNGCLEHGCSGGNGGRGRGSGATGGRCSDGNTPSSRENSIEKDENTNTTQATTSIILNGDGYMSGLCGTASPAGAIIGPGGVGDGRDGMTAMEKHDSTKSAASAKYQQPTLGKEPNMRTAPPRQYGKEGKSLAKRNEGTFANGTSLHEGKKYKRSKDAAAAAAAAVGNTDVRINIISDGKTKSSSLASSTASRRGVAGAATNAPPPGLVGQRKLTLESLDNRSCSNLTASTYCNGNSSLGDDGDVSNFGDGEDSSIVSGMIVQGCSNGSSNGLPPYYEKKPSGMSLYSSTTRTRDMSFDDCSSTFSRMDSSSTLAREMEIIDILERERSNIDMQELLQRESNNEAHKRRDGVVGERRRLPDIDKICLRSPKGKRDSYSYEKSNNTSITSLSAKVPTATDPLRSSEGYSMSSGLNEEDEEASAHILPYDEENIRSTKSSQRCSMDEEVPSDFFDSYTPGDTTAILPSSAPAVSGAVQYQYSRRLSRKSSSHHNPGAASSHRMSKRDSFNSLHSNDLIAGAFGELDPTQPLTKMSVIENRMVRRSGSGRTSSFSSSARSSMKSRDYSHGSTHSTHPELDFRENFLADL</sequence>
<evidence type="ECO:0000256" key="10">
    <source>
        <dbReference type="SAM" id="Phobius"/>
    </source>
</evidence>
<evidence type="ECO:0000256" key="3">
    <source>
        <dbReference type="ARBA" id="ARBA00022692"/>
    </source>
</evidence>
<dbReference type="AlphaFoldDB" id="A0A1I8PLG3"/>
<feature type="compositionally biased region" description="Polar residues" evidence="9">
    <location>
        <begin position="558"/>
        <end position="569"/>
    </location>
</feature>
<feature type="region of interest" description="Disordered" evidence="9">
    <location>
        <begin position="639"/>
        <end position="669"/>
    </location>
</feature>
<feature type="compositionally biased region" description="Polar residues" evidence="9">
    <location>
        <begin position="838"/>
        <end position="850"/>
    </location>
</feature>
<comment type="subcellular location">
    <subcellularLocation>
        <location evidence="1">Membrane</location>
        <topology evidence="1">Multi-pass membrane protein</topology>
    </subcellularLocation>
</comment>
<proteinExistence type="inferred from homology"/>
<comment type="similarity">
    <text evidence="2">Belongs to the G-protein coupled receptor 1 family.</text>
</comment>